<name>A0AAU7XA96_9HYPH</name>
<dbReference type="AlphaFoldDB" id="A0AAU7XA96"/>
<gene>
    <name evidence="1" type="ORF">ABS361_17410</name>
</gene>
<sequence>MGRGSDKGWDWFRMADVCTDRLVFGHSDIDPQSPNLILDNEKKMFLVSCAIDKGFGANSQQSIDELIAISKTTRYKLTQ</sequence>
<protein>
    <submittedName>
        <fullName evidence="1">Uncharacterized protein</fullName>
    </submittedName>
</protein>
<organism evidence="1">
    <name type="scientific">Methyloraptor flagellatus</name>
    <dbReference type="NCBI Taxonomy" id="3162530"/>
    <lineage>
        <taxon>Bacteria</taxon>
        <taxon>Pseudomonadati</taxon>
        <taxon>Pseudomonadota</taxon>
        <taxon>Alphaproteobacteria</taxon>
        <taxon>Hyphomicrobiales</taxon>
        <taxon>Ancalomicrobiaceae</taxon>
        <taxon>Methyloraptor</taxon>
    </lineage>
</organism>
<reference evidence="1" key="1">
    <citation type="submission" date="2024-06" db="EMBL/GenBank/DDBJ databases">
        <title>Methylostella associata gen. nov., sp. nov., a novel Ancalomicrobiaceae-affiliated facultatively methylotrophic bacteria that feed on methanotrophs of the genus Methylococcus.</title>
        <authorList>
            <person name="Saltykova V."/>
            <person name="Danilova O.V."/>
            <person name="Oshkin I.Y."/>
            <person name="Belova S.E."/>
            <person name="Pimenov N.V."/>
            <person name="Dedysh S.N."/>
        </authorList>
    </citation>
    <scope>NUCLEOTIDE SEQUENCE</scope>
    <source>
        <strain evidence="1">S20</strain>
    </source>
</reference>
<proteinExistence type="predicted"/>
<dbReference type="RefSeq" id="WP_407048927.1">
    <property type="nucleotide sequence ID" value="NZ_CP158568.1"/>
</dbReference>
<accession>A0AAU7XA96</accession>
<dbReference type="EMBL" id="CP158568">
    <property type="protein sequence ID" value="XBY43827.1"/>
    <property type="molecule type" value="Genomic_DNA"/>
</dbReference>
<dbReference type="KEGG" id="mflg:ABS361_17410"/>
<evidence type="ECO:0000313" key="1">
    <source>
        <dbReference type="EMBL" id="XBY43827.1"/>
    </source>
</evidence>